<comment type="subcellular location">
    <subcellularLocation>
        <location evidence="3">Cytoplasm</location>
    </subcellularLocation>
</comment>
<sequence length="143" mass="16004">MEVAQDLLGPMGYDVLEVSLKGSGNSRVLTVRLERKDEVPISVEELERASRVLGSELDRLDLIESAYRLEVESPGPDRPLLTPRHFERFAGLKAKVRSPEGNFTGRIEGVSEDTVTFLVGKELRTLKIGEFKANLAEWPKTPR</sequence>
<evidence type="ECO:0000313" key="7">
    <source>
        <dbReference type="Proteomes" id="UP000001916"/>
    </source>
</evidence>
<keyword evidence="1 3" id="KW-0963">Cytoplasm</keyword>
<dbReference type="InterPro" id="IPR036847">
    <property type="entry name" value="RimP_C_sf"/>
</dbReference>
<comment type="function">
    <text evidence="3">Required for maturation of 30S ribosomal subunits.</text>
</comment>
<dbReference type="GO" id="GO:0000028">
    <property type="term" value="P:ribosomal small subunit assembly"/>
    <property type="evidence" value="ECO:0007669"/>
    <property type="project" value="TreeGrafter"/>
</dbReference>
<dbReference type="Pfam" id="PF02576">
    <property type="entry name" value="RimP_N"/>
    <property type="match status" value="1"/>
</dbReference>
<dbReference type="Pfam" id="PF17384">
    <property type="entry name" value="DUF150_C"/>
    <property type="match status" value="1"/>
</dbReference>
<accession>D7BF15</accession>
<evidence type="ECO:0000259" key="5">
    <source>
        <dbReference type="Pfam" id="PF17384"/>
    </source>
</evidence>
<keyword evidence="7" id="KW-1185">Reference proteome</keyword>
<dbReference type="KEGG" id="msv:Mesil_1476"/>
<evidence type="ECO:0000259" key="4">
    <source>
        <dbReference type="Pfam" id="PF02576"/>
    </source>
</evidence>
<name>D7BF15_ALLS1</name>
<dbReference type="NCBIfam" id="NF011239">
    <property type="entry name" value="PRK14645.1"/>
    <property type="match status" value="1"/>
</dbReference>
<dbReference type="STRING" id="526227.Mesil_1476"/>
<protein>
    <recommendedName>
        <fullName evidence="3">Ribosome maturation factor RimP</fullName>
    </recommendedName>
</protein>
<evidence type="ECO:0000256" key="1">
    <source>
        <dbReference type="ARBA" id="ARBA00022490"/>
    </source>
</evidence>
<dbReference type="GO" id="GO:0006412">
    <property type="term" value="P:translation"/>
    <property type="evidence" value="ECO:0007669"/>
    <property type="project" value="TreeGrafter"/>
</dbReference>
<organism evidence="6 7">
    <name type="scientific">Allomeiothermus silvanus (strain ATCC 700542 / DSM 9946 / NBRC 106475 / NCIMB 13440 / VI-R2)</name>
    <name type="common">Thermus silvanus</name>
    <dbReference type="NCBI Taxonomy" id="526227"/>
    <lineage>
        <taxon>Bacteria</taxon>
        <taxon>Thermotogati</taxon>
        <taxon>Deinococcota</taxon>
        <taxon>Deinococci</taxon>
        <taxon>Thermales</taxon>
        <taxon>Thermaceae</taxon>
        <taxon>Allomeiothermus</taxon>
    </lineage>
</organism>
<dbReference type="eggNOG" id="COG0779">
    <property type="taxonomic scope" value="Bacteria"/>
</dbReference>
<dbReference type="RefSeq" id="WP_013157935.1">
    <property type="nucleotide sequence ID" value="NC_014212.1"/>
</dbReference>
<feature type="domain" description="Ribosome maturation factor RimP C-terminal" evidence="5">
    <location>
        <begin position="80"/>
        <end position="123"/>
    </location>
</feature>
<dbReference type="GO" id="GO:0005829">
    <property type="term" value="C:cytosol"/>
    <property type="evidence" value="ECO:0007669"/>
    <property type="project" value="TreeGrafter"/>
</dbReference>
<dbReference type="SUPFAM" id="SSF75420">
    <property type="entry name" value="YhbC-like, N-terminal domain"/>
    <property type="match status" value="1"/>
</dbReference>
<dbReference type="HAMAP" id="MF_01077">
    <property type="entry name" value="RimP"/>
    <property type="match status" value="1"/>
</dbReference>
<dbReference type="PANTHER" id="PTHR33867:SF1">
    <property type="entry name" value="RIBOSOME MATURATION FACTOR RIMP"/>
    <property type="match status" value="1"/>
</dbReference>
<evidence type="ECO:0000256" key="3">
    <source>
        <dbReference type="HAMAP-Rule" id="MF_01077"/>
    </source>
</evidence>
<dbReference type="PANTHER" id="PTHR33867">
    <property type="entry name" value="RIBOSOME MATURATION FACTOR RIMP"/>
    <property type="match status" value="1"/>
</dbReference>
<dbReference type="OrthoDB" id="9805006at2"/>
<dbReference type="EMBL" id="CP002042">
    <property type="protein sequence ID" value="ADH63368.1"/>
    <property type="molecule type" value="Genomic_DNA"/>
</dbReference>
<evidence type="ECO:0000256" key="2">
    <source>
        <dbReference type="ARBA" id="ARBA00022517"/>
    </source>
</evidence>
<dbReference type="Proteomes" id="UP000001916">
    <property type="component" value="Chromosome"/>
</dbReference>
<comment type="similarity">
    <text evidence="3">Belongs to the RimP family.</text>
</comment>
<dbReference type="InterPro" id="IPR028989">
    <property type="entry name" value="RimP_N"/>
</dbReference>
<dbReference type="AlphaFoldDB" id="D7BF15"/>
<evidence type="ECO:0000313" key="6">
    <source>
        <dbReference type="EMBL" id="ADH63368.1"/>
    </source>
</evidence>
<dbReference type="InterPro" id="IPR003728">
    <property type="entry name" value="Ribosome_maturation_RimP"/>
</dbReference>
<dbReference type="InterPro" id="IPR035956">
    <property type="entry name" value="RimP_N_sf"/>
</dbReference>
<dbReference type="InterPro" id="IPR028998">
    <property type="entry name" value="RimP_C"/>
</dbReference>
<proteinExistence type="inferred from homology"/>
<dbReference type="Gene3D" id="3.30.300.70">
    <property type="entry name" value="RimP-like superfamily, N-terminal"/>
    <property type="match status" value="1"/>
</dbReference>
<reference evidence="6 7" key="1">
    <citation type="journal article" date="2010" name="Stand. Genomic Sci.">
        <title>Complete genome sequence of Meiothermus silvanus type strain (VI-R2).</title>
        <authorList>
            <person name="Sikorski J."/>
            <person name="Tindall B.J."/>
            <person name="Lowry S."/>
            <person name="Lucas S."/>
            <person name="Nolan M."/>
            <person name="Copeland A."/>
            <person name="Glavina Del Rio T."/>
            <person name="Tice H."/>
            <person name="Cheng J.F."/>
            <person name="Han C."/>
            <person name="Pitluck S."/>
            <person name="Liolios K."/>
            <person name="Ivanova N."/>
            <person name="Mavromatis K."/>
            <person name="Mikhailova N."/>
            <person name="Pati A."/>
            <person name="Goodwin L."/>
            <person name="Chen A."/>
            <person name="Palaniappan K."/>
            <person name="Land M."/>
            <person name="Hauser L."/>
            <person name="Chang Y.J."/>
            <person name="Jeffries C.D."/>
            <person name="Rohde M."/>
            <person name="Goker M."/>
            <person name="Woyke T."/>
            <person name="Bristow J."/>
            <person name="Eisen J.A."/>
            <person name="Markowitz V."/>
            <person name="Hugenholtz P."/>
            <person name="Kyrpides N.C."/>
            <person name="Klenk H.P."/>
            <person name="Lapidus A."/>
        </authorList>
    </citation>
    <scope>NUCLEOTIDE SEQUENCE [LARGE SCALE GENOMIC DNA]</scope>
    <source>
        <strain evidence="7">ATCC 700542 / DSM 9946 / VI-R2</strain>
    </source>
</reference>
<dbReference type="CDD" id="cd01734">
    <property type="entry name" value="YlxS_C"/>
    <property type="match status" value="1"/>
</dbReference>
<gene>
    <name evidence="3" type="primary">rimP</name>
    <name evidence="6" type="ordered locus">Mesil_1476</name>
</gene>
<dbReference type="SUPFAM" id="SSF74942">
    <property type="entry name" value="YhbC-like, C-terminal domain"/>
    <property type="match status" value="1"/>
</dbReference>
<keyword evidence="2 3" id="KW-0690">Ribosome biogenesis</keyword>
<feature type="domain" description="Ribosome maturation factor RimP N-terminal" evidence="4">
    <location>
        <begin position="5"/>
        <end position="75"/>
    </location>
</feature>
<dbReference type="HOGENOM" id="CLU_070525_1_1_0"/>